<sequence length="1006" mass="113938">MSEVKHAEKKRHKEGKTKNEKLNKKKQILQEIEELGGDAEDYELIANIDSDQDDAAPPVEASKKSKNSKQTKSDDVLAKDLKRLAKELGLGAGKFLEQATIDDDYVSDDASDVNPAAQRREEVASTSAKETKEKKKKDKKESVKPEEDFKIHAKRAEPQYSGGHAKGEPMLEPTPLWHEVPLSTLEGIPEDAPAEFVINRQFQKAKDLLATENELYSTSAHVKSSDRQFLSTIMRSGTLNDRVSALTLVVQESPIHATKSMDALISMCKKKGRNEAVSSVGAVKDLMQGSILPNRKLKYFKDQEGVAARDITDRHLIMWAFEDYLKRFYFELLGVMEALSMDPLPFPRNHMVRYFFDLIKDKPEQEANLLRLLTNKLGDKDKKIASKCSHFCLQLMQAHPLMKNIIIRELEQVLFKPTISSSAQYYVIITLNQTILSAKDSEVANHLIEVYFVFFTKIINEGESTKVVKVEDKSDVRKNRKALKKEKMAEQTETAEEELNSKMISAVLTGVNRAFPFSKLDDNAFTKNLDTLYTITHSSNFNTSIQALILIHQVAVAKEETADRFYRTLYESINDPRLITSSKQALYLNLLFKALKSDRKPERTKAFVKRLVQSATMHGPAYICALFFLFSELEMAVPAIRQLTEETKKDIGKEQLLTPPSESEQEEKELSDAVKVQEEEITPKTYDGRARDPRFSNAEDTSLWEAIPFLTHFHPSVCLFAQSWLLREQMPSKPDLSLHTLSHFLDRFVYRNAKTKSNNKGGSIMQPLAGGDTRGMILQQSGSNQQPVNTESFYKQSVKNIAPDEMFFYNYFNDKMSKQPKKTKAAKKSGGDGEEDEGGMNEDDVWQALVQSRPDVEAPSDESDMEDEDLEELAGGMSDSEIESLSDDDDDDDDDGDDDAVVHEVDIPEFNESDFEKEENEFDEDDDDLLPSDDDDDDDDEDEDDKETEDKSDFTDFDKLARSGTKRKANGVDAEEEGEEKKDKKKKKIKLPAFASADEYMHLIDG</sequence>
<feature type="compositionally biased region" description="Acidic residues" evidence="2">
    <location>
        <begin position="907"/>
        <end position="947"/>
    </location>
</feature>
<accession>R4XE24</accession>
<reference evidence="4 5" key="1">
    <citation type="journal article" date="2013" name="MBio">
        <title>Genome sequencing of the plant pathogen Taphrina deformans, the causal agent of peach leaf curl.</title>
        <authorList>
            <person name="Cisse O.H."/>
            <person name="Almeida J.M.G.C.F."/>
            <person name="Fonseca A."/>
            <person name="Kumar A.A."/>
            <person name="Salojaervi J."/>
            <person name="Overmyer K."/>
            <person name="Hauser P.M."/>
            <person name="Pagni M."/>
        </authorList>
    </citation>
    <scope>NUCLEOTIDE SEQUENCE [LARGE SCALE GENOMIC DNA]</scope>
    <source>
        <strain evidence="5">PYCC 5710 / ATCC 11124 / CBS 356.35 / IMI 108563 / JCM 9778 / NBRC 8474</strain>
    </source>
</reference>
<feature type="compositionally biased region" description="Acidic residues" evidence="2">
    <location>
        <begin position="100"/>
        <end position="111"/>
    </location>
</feature>
<dbReference type="PANTHER" id="PTHR12048">
    <property type="entry name" value="CCAAT-BINDING FACTOR-RELATED"/>
    <property type="match status" value="1"/>
</dbReference>
<dbReference type="EMBL" id="CAHR02000045">
    <property type="protein sequence ID" value="CCG81583.1"/>
    <property type="molecule type" value="Genomic_DNA"/>
</dbReference>
<evidence type="ECO:0000256" key="2">
    <source>
        <dbReference type="SAM" id="MobiDB-lite"/>
    </source>
</evidence>
<feature type="compositionally biased region" description="Acidic residues" evidence="2">
    <location>
        <begin position="880"/>
        <end position="899"/>
    </location>
</feature>
<dbReference type="InterPro" id="IPR005612">
    <property type="entry name" value="CCAAT-binding_factor"/>
</dbReference>
<feature type="region of interest" description="Disordered" evidence="2">
    <location>
        <begin position="651"/>
        <end position="674"/>
    </location>
</feature>
<comment type="similarity">
    <text evidence="1">Belongs to the CBF/MAK21 family.</text>
</comment>
<dbReference type="eggNOG" id="KOG2038">
    <property type="taxonomic scope" value="Eukaryota"/>
</dbReference>
<evidence type="ECO:0000259" key="3">
    <source>
        <dbReference type="Pfam" id="PF03914"/>
    </source>
</evidence>
<gene>
    <name evidence="4" type="ORF">TAPDE_001434</name>
</gene>
<dbReference type="InterPro" id="IPR016024">
    <property type="entry name" value="ARM-type_fold"/>
</dbReference>
<proteinExistence type="inferred from homology"/>
<dbReference type="SUPFAM" id="SSF48371">
    <property type="entry name" value="ARM repeat"/>
    <property type="match status" value="1"/>
</dbReference>
<feature type="compositionally biased region" description="Basic and acidic residues" evidence="2">
    <location>
        <begin position="118"/>
        <end position="152"/>
    </location>
</feature>
<feature type="region of interest" description="Disordered" evidence="2">
    <location>
        <begin position="854"/>
        <end position="988"/>
    </location>
</feature>
<dbReference type="GO" id="GO:0005634">
    <property type="term" value="C:nucleus"/>
    <property type="evidence" value="ECO:0007669"/>
    <property type="project" value="TreeGrafter"/>
</dbReference>
<evidence type="ECO:0000313" key="4">
    <source>
        <dbReference type="EMBL" id="CCG81583.1"/>
    </source>
</evidence>
<feature type="compositionally biased region" description="Acidic residues" evidence="2">
    <location>
        <begin position="858"/>
        <end position="872"/>
    </location>
</feature>
<evidence type="ECO:0000313" key="5">
    <source>
        <dbReference type="Proteomes" id="UP000013776"/>
    </source>
</evidence>
<dbReference type="VEuPathDB" id="FungiDB:TAPDE_001434"/>
<dbReference type="PANTHER" id="PTHR12048:SF0">
    <property type="entry name" value="CCAAT_ENHANCER-BINDING PROTEIN ZETA"/>
    <property type="match status" value="1"/>
</dbReference>
<feature type="region of interest" description="Disordered" evidence="2">
    <location>
        <begin position="819"/>
        <end position="841"/>
    </location>
</feature>
<dbReference type="Pfam" id="PF03914">
    <property type="entry name" value="CBF"/>
    <property type="match status" value="1"/>
</dbReference>
<protein>
    <submittedName>
        <fullName evidence="4">Ribosome biogenesis protein MAK21</fullName>
    </submittedName>
</protein>
<feature type="region of interest" description="Disordered" evidence="2">
    <location>
        <begin position="1"/>
        <end position="26"/>
    </location>
</feature>
<name>R4XE24_TAPDE</name>
<dbReference type="AlphaFoldDB" id="R4XE24"/>
<dbReference type="InterPro" id="IPR040155">
    <property type="entry name" value="CEBPZ/Mak21-like"/>
</dbReference>
<feature type="region of interest" description="Disordered" evidence="2">
    <location>
        <begin position="99"/>
        <end position="152"/>
    </location>
</feature>
<keyword evidence="5" id="KW-1185">Reference proteome</keyword>
<organism evidence="4 5">
    <name type="scientific">Taphrina deformans (strain PYCC 5710 / ATCC 11124 / CBS 356.35 / IMI 108563 / JCM 9778 / NBRC 8474)</name>
    <name type="common">Peach leaf curl fungus</name>
    <name type="synonym">Lalaria deformans</name>
    <dbReference type="NCBI Taxonomy" id="1097556"/>
    <lineage>
        <taxon>Eukaryota</taxon>
        <taxon>Fungi</taxon>
        <taxon>Dikarya</taxon>
        <taxon>Ascomycota</taxon>
        <taxon>Taphrinomycotina</taxon>
        <taxon>Taphrinomycetes</taxon>
        <taxon>Taphrinales</taxon>
        <taxon>Taphrinaceae</taxon>
        <taxon>Taphrina</taxon>
    </lineage>
</organism>
<dbReference type="Proteomes" id="UP000013776">
    <property type="component" value="Unassembled WGS sequence"/>
</dbReference>
<dbReference type="STRING" id="1097556.R4XE24"/>
<feature type="compositionally biased region" description="Acidic residues" evidence="2">
    <location>
        <begin position="832"/>
        <end position="841"/>
    </location>
</feature>
<feature type="domain" description="CCAAT-binding factor" evidence="3">
    <location>
        <begin position="544"/>
        <end position="721"/>
    </location>
</feature>
<feature type="compositionally biased region" description="Basic and acidic residues" evidence="2">
    <location>
        <begin position="948"/>
        <end position="961"/>
    </location>
</feature>
<dbReference type="OrthoDB" id="28947at2759"/>
<comment type="caution">
    <text evidence="4">The sequence shown here is derived from an EMBL/GenBank/DDBJ whole genome shotgun (WGS) entry which is preliminary data.</text>
</comment>
<evidence type="ECO:0000256" key="1">
    <source>
        <dbReference type="ARBA" id="ARBA00007797"/>
    </source>
</evidence>
<feature type="region of interest" description="Disordered" evidence="2">
    <location>
        <begin position="43"/>
        <end position="76"/>
    </location>
</feature>